<organism evidence="2 3">
    <name type="scientific">Lactuca sativa</name>
    <name type="common">Garden lettuce</name>
    <dbReference type="NCBI Taxonomy" id="4236"/>
    <lineage>
        <taxon>Eukaryota</taxon>
        <taxon>Viridiplantae</taxon>
        <taxon>Streptophyta</taxon>
        <taxon>Embryophyta</taxon>
        <taxon>Tracheophyta</taxon>
        <taxon>Spermatophyta</taxon>
        <taxon>Magnoliopsida</taxon>
        <taxon>eudicotyledons</taxon>
        <taxon>Gunneridae</taxon>
        <taxon>Pentapetalae</taxon>
        <taxon>asterids</taxon>
        <taxon>campanulids</taxon>
        <taxon>Asterales</taxon>
        <taxon>Asteraceae</taxon>
        <taxon>Cichorioideae</taxon>
        <taxon>Cichorieae</taxon>
        <taxon>Lactucinae</taxon>
        <taxon>Lactuca</taxon>
    </lineage>
</organism>
<dbReference type="Proteomes" id="UP000235145">
    <property type="component" value="Unassembled WGS sequence"/>
</dbReference>
<sequence>MEEDANNEEESKQIEDGFKEQTTENEKSPNTSSKKIKRVYVVTKRINIAANVFGENLEKVNQAIIGETKVPKKHNKKLRWY</sequence>
<proteinExistence type="predicted"/>
<gene>
    <name evidence="2" type="ORF">LSAT_V11C100049720</name>
</gene>
<evidence type="ECO:0000256" key="1">
    <source>
        <dbReference type="SAM" id="MobiDB-lite"/>
    </source>
</evidence>
<accession>A0A9R1WQ92</accession>
<dbReference type="AlphaFoldDB" id="A0A9R1WQ92"/>
<feature type="compositionally biased region" description="Basic and acidic residues" evidence="1">
    <location>
        <begin position="9"/>
        <end position="27"/>
    </location>
</feature>
<comment type="caution">
    <text evidence="2">The sequence shown here is derived from an EMBL/GenBank/DDBJ whole genome shotgun (WGS) entry which is preliminary data.</text>
</comment>
<name>A0A9R1WQ92_LACSA</name>
<reference evidence="2 3" key="1">
    <citation type="journal article" date="2017" name="Nat. Commun.">
        <title>Genome assembly with in vitro proximity ligation data and whole-genome triplication in lettuce.</title>
        <authorList>
            <person name="Reyes-Chin-Wo S."/>
            <person name="Wang Z."/>
            <person name="Yang X."/>
            <person name="Kozik A."/>
            <person name="Arikit S."/>
            <person name="Song C."/>
            <person name="Xia L."/>
            <person name="Froenicke L."/>
            <person name="Lavelle D.O."/>
            <person name="Truco M.J."/>
            <person name="Xia R."/>
            <person name="Zhu S."/>
            <person name="Xu C."/>
            <person name="Xu H."/>
            <person name="Xu X."/>
            <person name="Cox K."/>
            <person name="Korf I."/>
            <person name="Meyers B.C."/>
            <person name="Michelmore R.W."/>
        </authorList>
    </citation>
    <scope>NUCLEOTIDE SEQUENCE [LARGE SCALE GENOMIC DNA]</scope>
    <source>
        <strain evidence="3">cv. Salinas</strain>
        <tissue evidence="2">Seedlings</tissue>
    </source>
</reference>
<keyword evidence="3" id="KW-1185">Reference proteome</keyword>
<feature type="region of interest" description="Disordered" evidence="1">
    <location>
        <begin position="1"/>
        <end position="36"/>
    </location>
</feature>
<protein>
    <submittedName>
        <fullName evidence="2">Uncharacterized protein</fullName>
    </submittedName>
</protein>
<dbReference type="EMBL" id="NBSK02000001">
    <property type="protein sequence ID" value="KAJ0227748.1"/>
    <property type="molecule type" value="Genomic_DNA"/>
</dbReference>
<evidence type="ECO:0000313" key="2">
    <source>
        <dbReference type="EMBL" id="KAJ0227748.1"/>
    </source>
</evidence>
<evidence type="ECO:0000313" key="3">
    <source>
        <dbReference type="Proteomes" id="UP000235145"/>
    </source>
</evidence>